<dbReference type="GO" id="GO:0000978">
    <property type="term" value="F:RNA polymerase II cis-regulatory region sequence-specific DNA binding"/>
    <property type="evidence" value="ECO:0007669"/>
    <property type="project" value="TreeGrafter"/>
</dbReference>
<reference evidence="12" key="1">
    <citation type="submission" date="2023-03" db="EMBL/GenBank/DDBJ databases">
        <title>Electrophorus voltai genome.</title>
        <authorList>
            <person name="Bian C."/>
        </authorList>
    </citation>
    <scope>NUCLEOTIDE SEQUENCE</scope>
    <source>
        <strain evidence="12">CB-2022</strain>
        <tissue evidence="12">Muscle</tissue>
    </source>
</reference>
<dbReference type="AlphaFoldDB" id="A0AAD8Z5V9"/>
<evidence type="ECO:0000256" key="5">
    <source>
        <dbReference type="ARBA" id="ARBA00023015"/>
    </source>
</evidence>
<proteinExistence type="predicted"/>
<comment type="caution">
    <text evidence="12">The sequence shown here is derived from an EMBL/GenBank/DDBJ whole genome shotgun (WGS) entry which is preliminary data.</text>
</comment>
<dbReference type="PANTHER" id="PTHR13006">
    <property type="entry name" value="PAPILLOMAVIRUS REGULATORY FACTOR PRF-1"/>
    <property type="match status" value="1"/>
</dbReference>
<dbReference type="GO" id="GO:0008270">
    <property type="term" value="F:zinc ion binding"/>
    <property type="evidence" value="ECO:0007669"/>
    <property type="project" value="UniProtKB-KW"/>
</dbReference>
<dbReference type="GO" id="GO:0006357">
    <property type="term" value="P:regulation of transcription by RNA polymerase II"/>
    <property type="evidence" value="ECO:0007669"/>
    <property type="project" value="TreeGrafter"/>
</dbReference>
<evidence type="ECO:0000256" key="1">
    <source>
        <dbReference type="ARBA" id="ARBA00004123"/>
    </source>
</evidence>
<dbReference type="InterPro" id="IPR013087">
    <property type="entry name" value="Znf_C2H2_type"/>
</dbReference>
<evidence type="ECO:0000313" key="12">
    <source>
        <dbReference type="EMBL" id="KAK1793180.1"/>
    </source>
</evidence>
<evidence type="ECO:0000256" key="3">
    <source>
        <dbReference type="ARBA" id="ARBA00022771"/>
    </source>
</evidence>
<keyword evidence="3 9" id="KW-0863">Zinc-finger</keyword>
<dbReference type="GO" id="GO:0005634">
    <property type="term" value="C:nucleus"/>
    <property type="evidence" value="ECO:0007669"/>
    <property type="project" value="UniProtKB-SubCell"/>
</dbReference>
<organism evidence="12 13">
    <name type="scientific">Electrophorus voltai</name>
    <dbReference type="NCBI Taxonomy" id="2609070"/>
    <lineage>
        <taxon>Eukaryota</taxon>
        <taxon>Metazoa</taxon>
        <taxon>Chordata</taxon>
        <taxon>Craniata</taxon>
        <taxon>Vertebrata</taxon>
        <taxon>Euteleostomi</taxon>
        <taxon>Actinopterygii</taxon>
        <taxon>Neopterygii</taxon>
        <taxon>Teleostei</taxon>
        <taxon>Ostariophysi</taxon>
        <taxon>Gymnotiformes</taxon>
        <taxon>Gymnotoidei</taxon>
        <taxon>Gymnotidae</taxon>
        <taxon>Electrophorus</taxon>
    </lineage>
</organism>
<evidence type="ECO:0000256" key="7">
    <source>
        <dbReference type="ARBA" id="ARBA00023163"/>
    </source>
</evidence>
<dbReference type="PANTHER" id="PTHR13006:SF6">
    <property type="entry name" value="ZINC FINGER PROTEIN 395"/>
    <property type="match status" value="1"/>
</dbReference>
<comment type="subcellular location">
    <subcellularLocation>
        <location evidence="1">Nucleus</location>
    </subcellularLocation>
</comment>
<feature type="region of interest" description="Disordered" evidence="10">
    <location>
        <begin position="343"/>
        <end position="378"/>
    </location>
</feature>
<dbReference type="InterPro" id="IPR031940">
    <property type="entry name" value="DUF4772"/>
</dbReference>
<evidence type="ECO:0000313" key="13">
    <source>
        <dbReference type="Proteomes" id="UP001239994"/>
    </source>
</evidence>
<dbReference type="GO" id="GO:0003700">
    <property type="term" value="F:DNA-binding transcription factor activity"/>
    <property type="evidence" value="ECO:0007669"/>
    <property type="project" value="TreeGrafter"/>
</dbReference>
<evidence type="ECO:0000256" key="6">
    <source>
        <dbReference type="ARBA" id="ARBA00023125"/>
    </source>
</evidence>
<keyword evidence="2" id="KW-0479">Metal-binding</keyword>
<feature type="domain" description="C2H2-type" evidence="11">
    <location>
        <begin position="286"/>
        <end position="316"/>
    </location>
</feature>
<feature type="compositionally biased region" description="Polar residues" evidence="10">
    <location>
        <begin position="348"/>
        <end position="378"/>
    </location>
</feature>
<keyword evidence="13" id="KW-1185">Reference proteome</keyword>
<dbReference type="PROSITE" id="PS50157">
    <property type="entry name" value="ZINC_FINGER_C2H2_2"/>
    <property type="match status" value="1"/>
</dbReference>
<keyword evidence="7" id="KW-0804">Transcription</keyword>
<dbReference type="Proteomes" id="UP001239994">
    <property type="component" value="Unassembled WGS sequence"/>
</dbReference>
<protein>
    <recommendedName>
        <fullName evidence="11">C2H2-type domain-containing protein</fullName>
    </recommendedName>
</protein>
<name>A0AAD8Z5V9_9TELE</name>
<sequence length="553" mass="60196">MRALRSERNEKTSHAGAFEYRAVAGATAKCKGYAKGLIFLQERNKLLAATMLPKNRLGKRSPLGALVCGTSTEGLVDVVPHVEPDGGRVISGIGAGTHGLHRVKLYPGQRVYVHCGGQECGGVVEQHNHVDDEVSVFLPQLNTHVRRKLEDVWMTPATPPPPTNTPYSVSSSIDVPKRSPETVDMDEIMAAMVLTSLSCSPMIQSPIQEEPAPALSGMDCGSSEVSDGGYWSCDHGNSSPTPSPSIAEADRALVPPVDEGLDMEMEQVLFDEPAPRRRKNSVKVAYRCLWPNCEKILTSIVGIKRHVRTLHLGQNGEQDHSQREEDFYYTEIYQDLEQTATCGAPQASCGSPSSPTQLTCSPPTPDTNQTSPLSQSAPGNFWQVHYEHSYQALPPVRLTPCKPVSVPASSRWTPPLTGHQSKQAALLCGAVTEGAPCSAIPPQGTPFRRRSVSVGEQWLQNHSAPSRPHPASVSPPRSHCTTRFKASRGGQEVSEGVWHRAQGPVVYGLPLEESLSEVLGLKPQPSWMQSTSLTICFPEHRLMYRKMCIVSLD</sequence>
<evidence type="ECO:0000256" key="8">
    <source>
        <dbReference type="ARBA" id="ARBA00023242"/>
    </source>
</evidence>
<evidence type="ECO:0000256" key="4">
    <source>
        <dbReference type="ARBA" id="ARBA00022833"/>
    </source>
</evidence>
<dbReference type="PROSITE" id="PS00028">
    <property type="entry name" value="ZINC_FINGER_C2H2_1"/>
    <property type="match status" value="1"/>
</dbReference>
<evidence type="ECO:0000256" key="10">
    <source>
        <dbReference type="SAM" id="MobiDB-lite"/>
    </source>
</evidence>
<keyword evidence="5" id="KW-0805">Transcription regulation</keyword>
<keyword evidence="6" id="KW-0238">DNA-binding</keyword>
<evidence type="ECO:0000256" key="9">
    <source>
        <dbReference type="PROSITE-ProRule" id="PRU00042"/>
    </source>
</evidence>
<keyword evidence="8" id="KW-0539">Nucleus</keyword>
<accession>A0AAD8Z5V9</accession>
<keyword evidence="4" id="KW-0862">Zinc</keyword>
<gene>
    <name evidence="12" type="ORF">P4O66_011580</name>
</gene>
<dbReference type="EMBL" id="JAROKS010000018">
    <property type="protein sequence ID" value="KAK1793180.1"/>
    <property type="molecule type" value="Genomic_DNA"/>
</dbReference>
<evidence type="ECO:0000259" key="11">
    <source>
        <dbReference type="PROSITE" id="PS50157"/>
    </source>
</evidence>
<evidence type="ECO:0000256" key="2">
    <source>
        <dbReference type="ARBA" id="ARBA00022723"/>
    </source>
</evidence>
<dbReference type="Pfam" id="PF15997">
    <property type="entry name" value="DUF4772"/>
    <property type="match status" value="1"/>
</dbReference>
<dbReference type="InterPro" id="IPR052253">
    <property type="entry name" value="CR1/CR2-DNA-binding_regulator"/>
</dbReference>
<feature type="region of interest" description="Disordered" evidence="10">
    <location>
        <begin position="153"/>
        <end position="177"/>
    </location>
</feature>